<dbReference type="InterPro" id="IPR003010">
    <property type="entry name" value="C-N_Hydrolase"/>
</dbReference>
<dbReference type="PANTHER" id="PTHR43674">
    <property type="entry name" value="NITRILASE C965.09-RELATED"/>
    <property type="match status" value="1"/>
</dbReference>
<dbReference type="EC" id="3.5.1.4" evidence="3"/>
<evidence type="ECO:0000259" key="2">
    <source>
        <dbReference type="PROSITE" id="PS50263"/>
    </source>
</evidence>
<reference evidence="3" key="1">
    <citation type="submission" date="2016-10" db="EMBL/GenBank/DDBJ databases">
        <authorList>
            <person name="de Groot N.N."/>
        </authorList>
    </citation>
    <scope>NUCLEOTIDE SEQUENCE</scope>
</reference>
<dbReference type="InterPro" id="IPR036526">
    <property type="entry name" value="C-N_Hydrolase_sf"/>
</dbReference>
<evidence type="ECO:0000256" key="1">
    <source>
        <dbReference type="ARBA" id="ARBA00022801"/>
    </source>
</evidence>
<feature type="domain" description="CN hydrolase" evidence="2">
    <location>
        <begin position="4"/>
        <end position="231"/>
    </location>
</feature>
<dbReference type="InterPro" id="IPR050345">
    <property type="entry name" value="Aliph_Amidase/BUP"/>
</dbReference>
<dbReference type="SUPFAM" id="SSF56317">
    <property type="entry name" value="Carbon-nitrogen hydrolase"/>
    <property type="match status" value="1"/>
</dbReference>
<dbReference type="Pfam" id="PF00795">
    <property type="entry name" value="CN_hydrolase"/>
    <property type="match status" value="1"/>
</dbReference>
<protein>
    <submittedName>
        <fullName evidence="3">Aliphatic amidase AmiE</fullName>
        <ecNumber evidence="3">3.5.1.4</ecNumber>
    </submittedName>
</protein>
<dbReference type="AlphaFoldDB" id="A0A1W1BZE6"/>
<dbReference type="EMBL" id="FPHK01000034">
    <property type="protein sequence ID" value="SFV58822.1"/>
    <property type="molecule type" value="Genomic_DNA"/>
</dbReference>
<dbReference type="PANTHER" id="PTHR43674:SF2">
    <property type="entry name" value="BETA-UREIDOPROPIONASE"/>
    <property type="match status" value="1"/>
</dbReference>
<dbReference type="CDD" id="cd07197">
    <property type="entry name" value="nitrilase"/>
    <property type="match status" value="1"/>
</dbReference>
<dbReference type="Gene3D" id="3.60.110.10">
    <property type="entry name" value="Carbon-nitrogen hydrolase"/>
    <property type="match status" value="1"/>
</dbReference>
<name>A0A1W1BZE6_9ZZZZ</name>
<dbReference type="GO" id="GO:0004040">
    <property type="term" value="F:amidase activity"/>
    <property type="evidence" value="ECO:0007669"/>
    <property type="project" value="UniProtKB-EC"/>
</dbReference>
<gene>
    <name evidence="3" type="ORF">MNB_SM-6-759</name>
</gene>
<evidence type="ECO:0000313" key="3">
    <source>
        <dbReference type="EMBL" id="SFV58822.1"/>
    </source>
</evidence>
<organism evidence="3">
    <name type="scientific">hydrothermal vent metagenome</name>
    <dbReference type="NCBI Taxonomy" id="652676"/>
    <lineage>
        <taxon>unclassified sequences</taxon>
        <taxon>metagenomes</taxon>
        <taxon>ecological metagenomes</taxon>
    </lineage>
</organism>
<keyword evidence="1 3" id="KW-0378">Hydrolase</keyword>
<accession>A0A1W1BZE6</accession>
<dbReference type="PROSITE" id="PS50263">
    <property type="entry name" value="CN_HYDROLASE"/>
    <property type="match status" value="1"/>
</dbReference>
<proteinExistence type="predicted"/>
<sequence length="241" mass="27581">MKNYKLSSLLFETTADYEKNLQILLDLVEKAEVNSIIVAPEVCLTSYDYGNMPQMLAFASHATEALKKASRNKIIIMTMLEERDGKVYNFAKIFHNGEVVYERAKAKLFRFGDEHKYMQEGSVDDFRVVTVDGIKIALFICFELRFKELWQKSEGADVIAVPSWWGVLRREHFRIFTQALALMNQCYVVASDSKNEECTGLSGIIDPQGKEQRNGNTPCLTQAYSKKEISLMRRYMDIGIG</sequence>